<evidence type="ECO:0000256" key="1">
    <source>
        <dbReference type="SAM" id="MobiDB-lite"/>
    </source>
</evidence>
<protein>
    <submittedName>
        <fullName evidence="2">Uncharacterized protein</fullName>
    </submittedName>
</protein>
<organism evidence="2 3">
    <name type="scientific">Aurantiacibacter gangjinensis</name>
    <dbReference type="NCBI Taxonomy" id="502682"/>
    <lineage>
        <taxon>Bacteria</taxon>
        <taxon>Pseudomonadati</taxon>
        <taxon>Pseudomonadota</taxon>
        <taxon>Alphaproteobacteria</taxon>
        <taxon>Sphingomonadales</taxon>
        <taxon>Erythrobacteraceae</taxon>
        <taxon>Aurantiacibacter</taxon>
    </lineage>
</organism>
<keyword evidence="3" id="KW-1185">Reference proteome</keyword>
<comment type="caution">
    <text evidence="2">The sequence shown here is derived from an EMBL/GenBank/DDBJ whole genome shotgun (WGS) entry which is preliminary data.</text>
</comment>
<feature type="region of interest" description="Disordered" evidence="1">
    <location>
        <begin position="221"/>
        <end position="241"/>
    </location>
</feature>
<name>A0A0G9MSW6_9SPHN</name>
<dbReference type="EMBL" id="LBHC01000001">
    <property type="protein sequence ID" value="KLE33614.1"/>
    <property type="molecule type" value="Genomic_DNA"/>
</dbReference>
<dbReference type="STRING" id="502682.BMF35_a1832"/>
<dbReference type="Proteomes" id="UP000053070">
    <property type="component" value="Unassembled WGS sequence"/>
</dbReference>
<reference evidence="2 3" key="1">
    <citation type="submission" date="2015-04" db="EMBL/GenBank/DDBJ databases">
        <title>The draft genome sequence of Erythrobacr gangjinensis K7-2.</title>
        <authorList>
            <person name="Zhuang L."/>
            <person name="Liu Y."/>
            <person name="Shao Z."/>
        </authorList>
    </citation>
    <scope>NUCLEOTIDE SEQUENCE [LARGE SCALE GENOMIC DNA]</scope>
    <source>
        <strain evidence="2 3">K7-2</strain>
    </source>
</reference>
<evidence type="ECO:0000313" key="2">
    <source>
        <dbReference type="EMBL" id="KLE33614.1"/>
    </source>
</evidence>
<dbReference type="PATRIC" id="fig|502682.8.peg.420"/>
<evidence type="ECO:0000313" key="3">
    <source>
        <dbReference type="Proteomes" id="UP000053070"/>
    </source>
</evidence>
<proteinExistence type="predicted"/>
<sequence>MALLAACGAEPDADTIDDGDLAADNEEAEIDREALPIADFADLQLGPKIVGPQGEEVVSRLTNETGAFADMTSYVACPADMDECDPATAPAGTIYTYVHIVYPGEDNDPTTGSGDGVDASNVETTEAFRMTMASHGFNGTAGFSAGEAAAALGAIGQIVISCHEDGIAWTVEEGDGGDQWEQGEPLTFFWQSTLPPSGPANAYEVFANYTAASGEGPYPAISSSERNVCAAPPSTQPSTDS</sequence>
<gene>
    <name evidence="2" type="ORF">AAW01_02050</name>
</gene>
<dbReference type="AlphaFoldDB" id="A0A0G9MSW6"/>
<accession>A0A0G9MSW6</accession>